<proteinExistence type="predicted"/>
<feature type="domain" description="CMP/dCMP-type deaminase" evidence="3">
    <location>
        <begin position="9"/>
        <end position="125"/>
    </location>
</feature>
<reference evidence="5" key="1">
    <citation type="submission" date="2016-10" db="EMBL/GenBank/DDBJ databases">
        <authorList>
            <person name="Varghese N."/>
        </authorList>
    </citation>
    <scope>NUCLEOTIDE SEQUENCE [LARGE SCALE GENOMIC DNA]</scope>
    <source>
        <strain evidence="5">DSM 44719</strain>
    </source>
</reference>
<dbReference type="Proteomes" id="UP000183407">
    <property type="component" value="Unassembled WGS sequence"/>
</dbReference>
<dbReference type="SUPFAM" id="SSF53927">
    <property type="entry name" value="Cytidine deaminase-like"/>
    <property type="match status" value="1"/>
</dbReference>
<dbReference type="PROSITE" id="PS51747">
    <property type="entry name" value="CYT_DCMP_DEAMINASES_2"/>
    <property type="match status" value="1"/>
</dbReference>
<organism evidence="4 5">
    <name type="scientific">Rhodococcus jostii</name>
    <dbReference type="NCBI Taxonomy" id="132919"/>
    <lineage>
        <taxon>Bacteria</taxon>
        <taxon>Bacillati</taxon>
        <taxon>Actinomycetota</taxon>
        <taxon>Actinomycetes</taxon>
        <taxon>Mycobacteriales</taxon>
        <taxon>Nocardiaceae</taxon>
        <taxon>Rhodococcus</taxon>
    </lineage>
</organism>
<protein>
    <submittedName>
        <fullName evidence="4">tRNA(Arg) A34 adenosine deaminase TadA</fullName>
    </submittedName>
</protein>
<dbReference type="GO" id="GO:0008270">
    <property type="term" value="F:zinc ion binding"/>
    <property type="evidence" value="ECO:0007669"/>
    <property type="project" value="InterPro"/>
</dbReference>
<dbReference type="RefSeq" id="WP_073362618.1">
    <property type="nucleotide sequence ID" value="NZ_FNTL01000005.1"/>
</dbReference>
<dbReference type="PANTHER" id="PTHR11079:SF179">
    <property type="entry name" value="TRNA(ADENINE(34)) DEAMINASE, CHLOROPLASTIC"/>
    <property type="match status" value="1"/>
</dbReference>
<name>A0A1H5M949_RHOJO</name>
<dbReference type="InterPro" id="IPR016193">
    <property type="entry name" value="Cytidine_deaminase-like"/>
</dbReference>
<dbReference type="PROSITE" id="PS00903">
    <property type="entry name" value="CYT_DCMP_DEAMINASES_1"/>
    <property type="match status" value="1"/>
</dbReference>
<evidence type="ECO:0000256" key="2">
    <source>
        <dbReference type="ARBA" id="ARBA00022833"/>
    </source>
</evidence>
<dbReference type="AlphaFoldDB" id="A0A1H5M949"/>
<sequence>MRSADDPVAEDRTHLLHTFDLARAARAQGDRPFGALLADADGAILLTANNTEITKRDVTAHAETNLVRAASDSRWASTLEGTTMYTSTEPCLMCAGAIYLSGIGRVVYALPSRDLAALPGASDTVRMVPVPIAQALATGDGRPQIRHHPMGHAAFDPHLEYWKAQ</sequence>
<gene>
    <name evidence="4" type="ORF">SAMN04490220_8755</name>
</gene>
<dbReference type="PANTHER" id="PTHR11079">
    <property type="entry name" value="CYTOSINE DEAMINASE FAMILY MEMBER"/>
    <property type="match status" value="1"/>
</dbReference>
<evidence type="ECO:0000313" key="5">
    <source>
        <dbReference type="Proteomes" id="UP000183407"/>
    </source>
</evidence>
<evidence type="ECO:0000259" key="3">
    <source>
        <dbReference type="PROSITE" id="PS51747"/>
    </source>
</evidence>
<dbReference type="Gene3D" id="3.40.140.10">
    <property type="entry name" value="Cytidine Deaminase, domain 2"/>
    <property type="match status" value="1"/>
</dbReference>
<keyword evidence="2" id="KW-0862">Zinc</keyword>
<dbReference type="CDD" id="cd01285">
    <property type="entry name" value="nucleoside_deaminase"/>
    <property type="match status" value="1"/>
</dbReference>
<dbReference type="EMBL" id="FNTL01000005">
    <property type="protein sequence ID" value="SEE85673.1"/>
    <property type="molecule type" value="Genomic_DNA"/>
</dbReference>
<evidence type="ECO:0000256" key="1">
    <source>
        <dbReference type="ARBA" id="ARBA00022723"/>
    </source>
</evidence>
<evidence type="ECO:0000313" key="4">
    <source>
        <dbReference type="EMBL" id="SEE85673.1"/>
    </source>
</evidence>
<accession>A0A1H5M949</accession>
<dbReference type="InterPro" id="IPR016192">
    <property type="entry name" value="APOBEC/CMP_deaminase_Zn-bd"/>
</dbReference>
<keyword evidence="1" id="KW-0479">Metal-binding</keyword>
<dbReference type="Pfam" id="PF00383">
    <property type="entry name" value="dCMP_cyt_deam_1"/>
    <property type="match status" value="1"/>
</dbReference>
<dbReference type="InterPro" id="IPR002125">
    <property type="entry name" value="CMP_dCMP_dom"/>
</dbReference>
<dbReference type="GO" id="GO:0016787">
    <property type="term" value="F:hydrolase activity"/>
    <property type="evidence" value="ECO:0007669"/>
    <property type="project" value="InterPro"/>
</dbReference>